<gene>
    <name evidence="7" type="primary">COQ4</name>
    <name evidence="8" type="ORF">KASA_0M03113G</name>
</gene>
<dbReference type="GO" id="GO:0120539">
    <property type="term" value="F:4-hydroxy-3-methoxy-5-polyprenylbenzoate decarboxylase activity"/>
    <property type="evidence" value="ECO:0007669"/>
    <property type="project" value="UniProtKB-EC"/>
</dbReference>
<keyword evidence="5 7" id="KW-0456">Lyase</keyword>
<keyword evidence="1 7" id="KW-0831">Ubiquinone biosynthesis</keyword>
<comment type="similarity">
    <text evidence="7">Belongs to the COQ4 family.</text>
</comment>
<comment type="cofactor">
    <cofactor evidence="7">
        <name>Zn(2+)</name>
        <dbReference type="ChEBI" id="CHEBI:29105"/>
    </cofactor>
</comment>
<comment type="function">
    <text evidence="7">Lyase that catalyzes the C1-decarboxylation of 4-hydroxy-3-methoxy-5-(all-trans-polyprenyl)benzoic acid into 2-methoxy-6-(all-trans-polyprenyl)phenol during ubiquinone biosynthesis.</text>
</comment>
<evidence type="ECO:0000256" key="2">
    <source>
        <dbReference type="ARBA" id="ARBA00022792"/>
    </source>
</evidence>
<evidence type="ECO:0000256" key="6">
    <source>
        <dbReference type="ARBA" id="ARBA00081568"/>
    </source>
</evidence>
<keyword evidence="4 7" id="KW-0472">Membrane</keyword>
<keyword evidence="3 7" id="KW-0496">Mitochondrion</keyword>
<dbReference type="PANTHER" id="PTHR12922">
    <property type="entry name" value="UBIQUINONE BIOSYNTHESIS PROTEIN"/>
    <property type="match status" value="1"/>
</dbReference>
<dbReference type="GO" id="GO:0031314">
    <property type="term" value="C:extrinsic component of mitochondrial inner membrane"/>
    <property type="evidence" value="ECO:0007669"/>
    <property type="project" value="UniProtKB-UniRule"/>
</dbReference>
<dbReference type="Pfam" id="PF05019">
    <property type="entry name" value="Coq4"/>
    <property type="match status" value="1"/>
</dbReference>
<dbReference type="EMBL" id="FXLY01000006">
    <property type="protein sequence ID" value="SMN20883.1"/>
    <property type="molecule type" value="Genomic_DNA"/>
</dbReference>
<comment type="pathway">
    <text evidence="7">Cofactor biosynthesis; ubiquinone biosynthesis.</text>
</comment>
<dbReference type="GO" id="GO:0008270">
    <property type="term" value="F:zinc ion binding"/>
    <property type="evidence" value="ECO:0007669"/>
    <property type="project" value="UniProtKB-UniRule"/>
</dbReference>
<evidence type="ECO:0000256" key="5">
    <source>
        <dbReference type="ARBA" id="ARBA00023239"/>
    </source>
</evidence>
<comment type="subunit">
    <text evidence="7">Component of a multi-subunit COQ enzyme complex, composed of at least COQ3, COQ4, COQ5, COQ6, COQ7 and COQ9.</text>
</comment>
<dbReference type="PANTHER" id="PTHR12922:SF7">
    <property type="entry name" value="UBIQUINONE BIOSYNTHESIS PROTEIN COQ4 HOMOLOG, MITOCHONDRIAL"/>
    <property type="match status" value="1"/>
</dbReference>
<evidence type="ECO:0000256" key="1">
    <source>
        <dbReference type="ARBA" id="ARBA00022688"/>
    </source>
</evidence>
<keyword evidence="7" id="KW-0479">Metal-binding</keyword>
<evidence type="ECO:0000256" key="3">
    <source>
        <dbReference type="ARBA" id="ARBA00023128"/>
    </source>
</evidence>
<feature type="binding site" evidence="7">
    <location>
        <position position="224"/>
    </location>
    <ligand>
        <name>Zn(2+)</name>
        <dbReference type="ChEBI" id="CHEBI:29105"/>
    </ligand>
</feature>
<dbReference type="HAMAP" id="MF_03111">
    <property type="entry name" value="Coq4"/>
    <property type="match status" value="1"/>
</dbReference>
<dbReference type="OrthoDB" id="4249at2759"/>
<organism evidence="8 9">
    <name type="scientific">Maudiozyma saulgeensis</name>
    <dbReference type="NCBI Taxonomy" id="1789683"/>
    <lineage>
        <taxon>Eukaryota</taxon>
        <taxon>Fungi</taxon>
        <taxon>Dikarya</taxon>
        <taxon>Ascomycota</taxon>
        <taxon>Saccharomycotina</taxon>
        <taxon>Saccharomycetes</taxon>
        <taxon>Saccharomycetales</taxon>
        <taxon>Saccharomycetaceae</taxon>
        <taxon>Maudiozyma</taxon>
    </lineage>
</organism>
<protein>
    <recommendedName>
        <fullName evidence="6">4-hydroxy-3-methoxy-5-polyprenylbenzoate decarboxylase</fullName>
    </recommendedName>
</protein>
<comment type="catalytic activity">
    <reaction evidence="7">
        <text>a 4-hydroxy-3-methoxy-5-(all-trans-polyprenyl)benzoate + H(+) = a 2-methoxy-6-(all-trans-polyprenyl)phenol + CO2</text>
        <dbReference type="Rhea" id="RHEA:81179"/>
        <dbReference type="Rhea" id="RHEA-COMP:9551"/>
        <dbReference type="Rhea" id="RHEA-COMP:10931"/>
        <dbReference type="ChEBI" id="CHEBI:15378"/>
        <dbReference type="ChEBI" id="CHEBI:16526"/>
        <dbReference type="ChEBI" id="CHEBI:62731"/>
        <dbReference type="ChEBI" id="CHEBI:84443"/>
        <dbReference type="EC" id="4.1.1.130"/>
    </reaction>
</comment>
<dbReference type="AlphaFoldDB" id="A0A1X7R5B4"/>
<proteinExistence type="inferred from homology"/>
<keyword evidence="2 7" id="KW-0999">Mitochondrion inner membrane</keyword>
<evidence type="ECO:0000313" key="9">
    <source>
        <dbReference type="Proteomes" id="UP000196158"/>
    </source>
</evidence>
<accession>A0A1X7R5B4</accession>
<keyword evidence="7" id="KW-0862">Zinc</keyword>
<keyword evidence="8" id="KW-0830">Ubiquinone</keyword>
<evidence type="ECO:0000256" key="4">
    <source>
        <dbReference type="ARBA" id="ARBA00023136"/>
    </source>
</evidence>
<dbReference type="InterPro" id="IPR007715">
    <property type="entry name" value="Coq4"/>
</dbReference>
<evidence type="ECO:0000256" key="7">
    <source>
        <dbReference type="HAMAP-Rule" id="MF_03111"/>
    </source>
</evidence>
<dbReference type="STRING" id="1789683.A0A1X7R5B4"/>
<evidence type="ECO:0000313" key="8">
    <source>
        <dbReference type="EMBL" id="SMN20883.1"/>
    </source>
</evidence>
<dbReference type="UniPathway" id="UPA00232"/>
<feature type="binding site" evidence="7">
    <location>
        <position position="220"/>
    </location>
    <ligand>
        <name>Zn(2+)</name>
        <dbReference type="ChEBI" id="CHEBI:29105"/>
    </ligand>
</feature>
<keyword evidence="9" id="KW-1185">Reference proteome</keyword>
<feature type="binding site" evidence="7">
    <location>
        <position position="221"/>
    </location>
    <ligand>
        <name>Zn(2+)</name>
        <dbReference type="ChEBI" id="CHEBI:29105"/>
    </ligand>
</feature>
<feature type="binding site" evidence="7">
    <location>
        <position position="236"/>
    </location>
    <ligand>
        <name>Zn(2+)</name>
        <dbReference type="ChEBI" id="CHEBI:29105"/>
    </ligand>
</feature>
<name>A0A1X7R5B4_9SACH</name>
<dbReference type="Proteomes" id="UP000196158">
    <property type="component" value="Unassembled WGS sequence"/>
</dbReference>
<dbReference type="InterPro" id="IPR027540">
    <property type="entry name" value="Coq4_euk"/>
</dbReference>
<comment type="subcellular location">
    <subcellularLocation>
        <location evidence="7">Mitochondrion inner membrane</location>
        <topology evidence="7">Peripheral membrane protein</topology>
        <orientation evidence="7">Matrix side</orientation>
    </subcellularLocation>
</comment>
<reference evidence="8 9" key="1">
    <citation type="submission" date="2017-04" db="EMBL/GenBank/DDBJ databases">
        <authorList>
            <person name="Afonso C.L."/>
            <person name="Miller P.J."/>
            <person name="Scott M.A."/>
            <person name="Spackman E."/>
            <person name="Goraichik I."/>
            <person name="Dimitrov K.M."/>
            <person name="Suarez D.L."/>
            <person name="Swayne D.E."/>
        </authorList>
    </citation>
    <scope>NUCLEOTIDE SEQUENCE [LARGE SCALE GENOMIC DNA]</scope>
</reference>
<sequence length="345" mass="39810">MLRMFNTVTLKTVSCRSSNAMRMNFVQPNRGIVLAAAVTATLVDLIGGRQATMANAMERGELHNKNVDYETEKEERMQRRINSLKNTRPMTPNYEGHIPLYTTEKALLFAISGLRSFFHPENGLNIVQLGEATAWPIFLESMKRTMLSDPTGRRILRERPNVTTQQLEMDHLAEYPKGSFGYQFYTWCKRENVSPDTRAPVSYIDDPLHAYIFKRYRQCHDFYHALNDMPIVIEGEITVKALEAANMGVPMATLGAILAPLRLKPVQRKRLYDIYLPWAIRTGLTCKPLINVYWEEVLSMDCNDLRKELGIVLPPDLRNVRAERKEKIRELNLKYKKLKEESTNL</sequence>